<keyword evidence="2" id="KW-0472">Membrane</keyword>
<dbReference type="Pfam" id="PF13559">
    <property type="entry name" value="DUF4129"/>
    <property type="match status" value="1"/>
</dbReference>
<keyword evidence="2" id="KW-0812">Transmembrane</keyword>
<comment type="caution">
    <text evidence="4">The sequence shown here is derived from an EMBL/GenBank/DDBJ whole genome shotgun (WGS) entry which is preliminary data.</text>
</comment>
<dbReference type="EMBL" id="JAHQXF010000001">
    <property type="protein sequence ID" value="MBV0923851.1"/>
    <property type="molecule type" value="Genomic_DNA"/>
</dbReference>
<name>A0A8J7Y887_9EURY</name>
<proteinExistence type="predicted"/>
<feature type="transmembrane region" description="Helical" evidence="2">
    <location>
        <begin position="109"/>
        <end position="129"/>
    </location>
</feature>
<feature type="region of interest" description="Disordered" evidence="1">
    <location>
        <begin position="283"/>
        <end position="309"/>
    </location>
</feature>
<gene>
    <name evidence="4" type="ORF">KTS45_06510</name>
</gene>
<feature type="transmembrane region" description="Helical" evidence="2">
    <location>
        <begin position="81"/>
        <end position="102"/>
    </location>
</feature>
<feature type="domain" description="Protein-glutamine gamma-glutamyltransferase-like C-terminal" evidence="3">
    <location>
        <begin position="232"/>
        <end position="299"/>
    </location>
</feature>
<evidence type="ECO:0000259" key="3">
    <source>
        <dbReference type="Pfam" id="PF13559"/>
    </source>
</evidence>
<keyword evidence="2" id="KW-1133">Transmembrane helix</keyword>
<accession>A0A8J7Y887</accession>
<dbReference type="AlphaFoldDB" id="A0A8J7Y887"/>
<reference evidence="4 5" key="1">
    <citation type="submission" date="2021-06" db="EMBL/GenBank/DDBJ databases">
        <title>New haloarchaea isolates fom saline soil.</title>
        <authorList>
            <person name="Duran-Viseras A."/>
            <person name="Sanchez-Porro C.S."/>
            <person name="Ventosa A."/>
        </authorList>
    </citation>
    <scope>NUCLEOTIDE SEQUENCE [LARGE SCALE GENOMIC DNA]</scope>
    <source>
        <strain evidence="4 5">JCM 183640</strain>
    </source>
</reference>
<sequence length="309" mass="31464">MNTVSMATRRSIAGITVLTLLALVVGAGALGDRPTGKASPSAESPGNGLVQLKDDADRLVAQATSVSASEQSSPPGEAPSASVFVVLALFAADLVLCYYLAARHSREDAVVAVLGITLVAAAALVFAMTDFGGASRAVPPLSDGAGSGLLDPAASAASERTVLLVALGALSLAAPLAALALRGTGTESWTPTGDDGEGTADDTRETHGEVAAVAGHAADRIADDAPPDNAVYQAWREMTDALDVPDPETSTPGEFQAAAVDAGMDSEDVAVLTDLFETVRYGDQTATEERERRAQQALRNVERTYGGAS</sequence>
<evidence type="ECO:0000256" key="2">
    <source>
        <dbReference type="SAM" id="Phobius"/>
    </source>
</evidence>
<dbReference type="Proteomes" id="UP000766550">
    <property type="component" value="Unassembled WGS sequence"/>
</dbReference>
<evidence type="ECO:0000256" key="1">
    <source>
        <dbReference type="SAM" id="MobiDB-lite"/>
    </source>
</evidence>
<evidence type="ECO:0000313" key="5">
    <source>
        <dbReference type="Proteomes" id="UP000766550"/>
    </source>
</evidence>
<protein>
    <submittedName>
        <fullName evidence="4">DUF4129 domain-containing protein</fullName>
    </submittedName>
</protein>
<dbReference type="InterPro" id="IPR025403">
    <property type="entry name" value="TgpA-like_C"/>
</dbReference>
<keyword evidence="5" id="KW-1185">Reference proteome</keyword>
<dbReference type="OrthoDB" id="206550at2157"/>
<feature type="transmembrane region" description="Helical" evidence="2">
    <location>
        <begin position="162"/>
        <end position="181"/>
    </location>
</feature>
<organism evidence="4 5">
    <name type="scientific">Haloarcula limicola</name>
    <dbReference type="NCBI Taxonomy" id="1429915"/>
    <lineage>
        <taxon>Archaea</taxon>
        <taxon>Methanobacteriati</taxon>
        <taxon>Methanobacteriota</taxon>
        <taxon>Stenosarchaea group</taxon>
        <taxon>Halobacteria</taxon>
        <taxon>Halobacteriales</taxon>
        <taxon>Haloarculaceae</taxon>
        <taxon>Haloarcula</taxon>
    </lineage>
</organism>
<evidence type="ECO:0000313" key="4">
    <source>
        <dbReference type="EMBL" id="MBV0923851.1"/>
    </source>
</evidence>